<protein>
    <recommendedName>
        <fullName evidence="2">HNH domain-containing protein</fullName>
    </recommendedName>
</protein>
<dbReference type="GO" id="GO:0016787">
    <property type="term" value="F:hydrolase activity"/>
    <property type="evidence" value="ECO:0007669"/>
    <property type="project" value="UniProtKB-KW"/>
</dbReference>
<evidence type="ECO:0000259" key="2">
    <source>
        <dbReference type="Pfam" id="PF01844"/>
    </source>
</evidence>
<dbReference type="Gene3D" id="1.10.30.50">
    <property type="match status" value="1"/>
</dbReference>
<dbReference type="Pfam" id="PF01844">
    <property type="entry name" value="HNH"/>
    <property type="match status" value="1"/>
</dbReference>
<dbReference type="AlphaFoldDB" id="A0A1Y1HVT7"/>
<sequence length="365" mass="40650">MALKTSLELVLDKVRGDGTGGLRLGGSKNRVAARDEVREPLPAGASVRGVEWRSIFGEPQKSSQGLDEDGNPLCKMCQKICRGRFAKFPKKMADLFCTLTCADQYSTRTSSAHNRRRLFELERGVCSMCNLDCHKMVTTLKGLSDAQRRKSIFEMAPAFLDYPKKLDYLLANFNEGNAWHADHIVAVYEGGGECDLENLRTLCVPCHAKVTSEQTKRRASEARLAKNDDPKQRKLSFVPRVKKKRPAEFVDLGSDEVRTRGYGVSCTAVFLSGANAFATSLKGLEDHDWLRLSSFLWDLRDLARPRDALSRLLRSSIRNDRKESLDASALTTGSIHPFQPLSMLEFSNDCSAGSVSARKRPRLAS</sequence>
<keyword evidence="1" id="KW-0378">Hydrolase</keyword>
<reference evidence="3 4" key="1">
    <citation type="journal article" date="2014" name="Nat. Commun.">
        <title>Klebsormidium flaccidum genome reveals primary factors for plant terrestrial adaptation.</title>
        <authorList>
            <person name="Hori K."/>
            <person name="Maruyama F."/>
            <person name="Fujisawa T."/>
            <person name="Togashi T."/>
            <person name="Yamamoto N."/>
            <person name="Seo M."/>
            <person name="Sato S."/>
            <person name="Yamada T."/>
            <person name="Mori H."/>
            <person name="Tajima N."/>
            <person name="Moriyama T."/>
            <person name="Ikeuchi M."/>
            <person name="Watanabe M."/>
            <person name="Wada H."/>
            <person name="Kobayashi K."/>
            <person name="Saito M."/>
            <person name="Masuda T."/>
            <person name="Sasaki-Sekimoto Y."/>
            <person name="Mashiguchi K."/>
            <person name="Awai K."/>
            <person name="Shimojima M."/>
            <person name="Masuda S."/>
            <person name="Iwai M."/>
            <person name="Nobusawa T."/>
            <person name="Narise T."/>
            <person name="Kondo S."/>
            <person name="Saito H."/>
            <person name="Sato R."/>
            <person name="Murakawa M."/>
            <person name="Ihara Y."/>
            <person name="Oshima-Yamada Y."/>
            <person name="Ohtaka K."/>
            <person name="Satoh M."/>
            <person name="Sonobe K."/>
            <person name="Ishii M."/>
            <person name="Ohtani R."/>
            <person name="Kanamori-Sato M."/>
            <person name="Honoki R."/>
            <person name="Miyazaki D."/>
            <person name="Mochizuki H."/>
            <person name="Umetsu J."/>
            <person name="Higashi K."/>
            <person name="Shibata D."/>
            <person name="Kamiya Y."/>
            <person name="Sato N."/>
            <person name="Nakamura Y."/>
            <person name="Tabata S."/>
            <person name="Ida S."/>
            <person name="Kurokawa K."/>
            <person name="Ohta H."/>
        </authorList>
    </citation>
    <scope>NUCLEOTIDE SEQUENCE [LARGE SCALE GENOMIC DNA]</scope>
    <source>
        <strain evidence="3 4">NIES-2285</strain>
    </source>
</reference>
<organism evidence="3 4">
    <name type="scientific">Klebsormidium nitens</name>
    <name type="common">Green alga</name>
    <name type="synonym">Ulothrix nitens</name>
    <dbReference type="NCBI Taxonomy" id="105231"/>
    <lineage>
        <taxon>Eukaryota</taxon>
        <taxon>Viridiplantae</taxon>
        <taxon>Streptophyta</taxon>
        <taxon>Klebsormidiophyceae</taxon>
        <taxon>Klebsormidiales</taxon>
        <taxon>Klebsormidiaceae</taxon>
        <taxon>Klebsormidium</taxon>
    </lineage>
</organism>
<dbReference type="CDD" id="cd00085">
    <property type="entry name" value="HNHc"/>
    <property type="match status" value="1"/>
</dbReference>
<dbReference type="PANTHER" id="PTHR45766:SF5">
    <property type="entry name" value="SNF2 DOMAIN-CONTAINING PROTEIN _ HELICASE DOMAIN-CONTAINING PROTEIN _ HNH ENDONUCLEASE DOMAIN-CONTAINING PROTEIN"/>
    <property type="match status" value="1"/>
</dbReference>
<dbReference type="EMBL" id="DF237007">
    <property type="protein sequence ID" value="GAQ80647.1"/>
    <property type="molecule type" value="Genomic_DNA"/>
</dbReference>
<dbReference type="STRING" id="105231.A0A1Y1HVT7"/>
<dbReference type="GO" id="GO:0004519">
    <property type="term" value="F:endonuclease activity"/>
    <property type="evidence" value="ECO:0007669"/>
    <property type="project" value="InterPro"/>
</dbReference>
<name>A0A1Y1HVT7_KLENI</name>
<proteinExistence type="predicted"/>
<evidence type="ECO:0000313" key="4">
    <source>
        <dbReference type="Proteomes" id="UP000054558"/>
    </source>
</evidence>
<dbReference type="Proteomes" id="UP000054558">
    <property type="component" value="Unassembled WGS sequence"/>
</dbReference>
<keyword evidence="4" id="KW-1185">Reference proteome</keyword>
<evidence type="ECO:0000313" key="3">
    <source>
        <dbReference type="EMBL" id="GAQ80647.1"/>
    </source>
</evidence>
<dbReference type="OrthoDB" id="2801544at2759"/>
<dbReference type="InterPro" id="IPR003615">
    <property type="entry name" value="HNH_nuc"/>
</dbReference>
<dbReference type="InterPro" id="IPR002711">
    <property type="entry name" value="HNH"/>
</dbReference>
<dbReference type="GO" id="GO:0008270">
    <property type="term" value="F:zinc ion binding"/>
    <property type="evidence" value="ECO:0007669"/>
    <property type="project" value="InterPro"/>
</dbReference>
<evidence type="ECO:0000256" key="1">
    <source>
        <dbReference type="ARBA" id="ARBA00022801"/>
    </source>
</evidence>
<feature type="domain" description="HNH" evidence="2">
    <location>
        <begin position="176"/>
        <end position="212"/>
    </location>
</feature>
<dbReference type="PANTHER" id="PTHR45766">
    <property type="entry name" value="DNA ANNEALING HELICASE AND ENDONUCLEASE ZRANB3 FAMILY MEMBER"/>
    <property type="match status" value="1"/>
</dbReference>
<gene>
    <name evidence="3" type="ORF">KFL_000580410</name>
</gene>
<dbReference type="GO" id="GO:0003676">
    <property type="term" value="F:nucleic acid binding"/>
    <property type="evidence" value="ECO:0007669"/>
    <property type="project" value="InterPro"/>
</dbReference>
<accession>A0A1Y1HVT7</accession>